<organism evidence="2 3">
    <name type="scientific">Streblomastix strix</name>
    <dbReference type="NCBI Taxonomy" id="222440"/>
    <lineage>
        <taxon>Eukaryota</taxon>
        <taxon>Metamonada</taxon>
        <taxon>Preaxostyla</taxon>
        <taxon>Oxymonadida</taxon>
        <taxon>Streblomastigidae</taxon>
        <taxon>Streblomastix</taxon>
    </lineage>
</organism>
<name>A0A5J4VY51_9EUKA</name>
<dbReference type="AlphaFoldDB" id="A0A5J4VY51"/>
<feature type="coiled-coil region" evidence="1">
    <location>
        <begin position="113"/>
        <end position="168"/>
    </location>
</feature>
<gene>
    <name evidence="2" type="ORF">EZS28_016889</name>
</gene>
<dbReference type="Proteomes" id="UP000324800">
    <property type="component" value="Unassembled WGS sequence"/>
</dbReference>
<evidence type="ECO:0000313" key="2">
    <source>
        <dbReference type="EMBL" id="KAA6387584.1"/>
    </source>
</evidence>
<protein>
    <submittedName>
        <fullName evidence="2">Uncharacterized protein</fullName>
    </submittedName>
</protein>
<proteinExistence type="predicted"/>
<feature type="coiled-coil region" evidence="1">
    <location>
        <begin position="7"/>
        <end position="34"/>
    </location>
</feature>
<sequence length="323" mass="36432">MLKSKGKDQSKAALEALSKLIRNLQKTAQTLIRNGFIQMATFALMEEGTPEHVQTNLLIIILDLIINGADVSVMGGLFTVLEKFSQEKDVKKQEITMKAKMIVALLAGQGITGLSSQNEIQQLKREIDEYKKKNSEFELKDQEEKKENDKLKRKIIDLEHQLEESKSKPGDIPISINVPSGNYTKKEQEYTYTSTSEFSDFGVMKAGLSIPFGSRSYEQPYGKDSMFFYCGYVYQNTKFTLGNQAFKDNDTAVIEINLLSVPRTSHLFINGVQQPAYISGIPESVQYFFLFQSQGASITVLSLKRLSTPTIVNMSNTKEVKWE</sequence>
<dbReference type="EMBL" id="SNRW01004315">
    <property type="protein sequence ID" value="KAA6387584.1"/>
    <property type="molecule type" value="Genomic_DNA"/>
</dbReference>
<comment type="caution">
    <text evidence="2">The sequence shown here is derived from an EMBL/GenBank/DDBJ whole genome shotgun (WGS) entry which is preliminary data.</text>
</comment>
<evidence type="ECO:0000313" key="3">
    <source>
        <dbReference type="Proteomes" id="UP000324800"/>
    </source>
</evidence>
<evidence type="ECO:0000256" key="1">
    <source>
        <dbReference type="SAM" id="Coils"/>
    </source>
</evidence>
<keyword evidence="1" id="KW-0175">Coiled coil</keyword>
<accession>A0A5J4VY51</accession>
<reference evidence="2 3" key="1">
    <citation type="submission" date="2019-03" db="EMBL/GenBank/DDBJ databases">
        <title>Single cell metagenomics reveals metabolic interactions within the superorganism composed of flagellate Streblomastix strix and complex community of Bacteroidetes bacteria on its surface.</title>
        <authorList>
            <person name="Treitli S.C."/>
            <person name="Kolisko M."/>
            <person name="Husnik F."/>
            <person name="Keeling P."/>
            <person name="Hampl V."/>
        </authorList>
    </citation>
    <scope>NUCLEOTIDE SEQUENCE [LARGE SCALE GENOMIC DNA]</scope>
    <source>
        <strain evidence="2">ST1C</strain>
    </source>
</reference>